<accession>A0ABM9N8W1</accession>
<reference evidence="1 2" key="1">
    <citation type="submission" date="2024-01" db="EMBL/GenBank/DDBJ databases">
        <authorList>
            <person name="Kunselman E."/>
        </authorList>
    </citation>
    <scope>NUCLEOTIDE SEQUENCE [LARGE SCALE GENOMIC DNA]</scope>
    <source>
        <strain evidence="1">2 abalone samples</strain>
    </source>
</reference>
<protein>
    <submittedName>
        <fullName evidence="1">Uncharacterized protein</fullName>
    </submittedName>
</protein>
<proteinExistence type="predicted"/>
<gene>
    <name evidence="1" type="ORF">CAXC1_40015</name>
</gene>
<comment type="caution">
    <text evidence="1">The sequence shown here is derived from an EMBL/GenBank/DDBJ whole genome shotgun (WGS) entry which is preliminary data.</text>
</comment>
<evidence type="ECO:0000313" key="2">
    <source>
        <dbReference type="Proteomes" id="UP001314181"/>
    </source>
</evidence>
<name>A0ABM9N8W1_9RICK</name>
<sequence>MPITFFPGIMAILTEVALNARAMSVDNPIIRDDLIPGAGSSSYSVTTGPGVILTILPLMPKSHNALSSF</sequence>
<organism evidence="1 2">
    <name type="scientific">Candidatus Xenohaliotis californiensis</name>
    <dbReference type="NCBI Taxonomy" id="84677"/>
    <lineage>
        <taxon>Bacteria</taxon>
        <taxon>Pseudomonadati</taxon>
        <taxon>Pseudomonadota</taxon>
        <taxon>Alphaproteobacteria</taxon>
        <taxon>Rickettsiales</taxon>
        <taxon>Anaplasmataceae</taxon>
        <taxon>Candidatus Xenohaliotis</taxon>
    </lineage>
</organism>
<dbReference type="Proteomes" id="UP001314181">
    <property type="component" value="Unassembled WGS sequence"/>
</dbReference>
<evidence type="ECO:0000313" key="1">
    <source>
        <dbReference type="EMBL" id="CAK8163439.1"/>
    </source>
</evidence>
<keyword evidence="2" id="KW-1185">Reference proteome</keyword>
<dbReference type="EMBL" id="CAWVOK010000030">
    <property type="protein sequence ID" value="CAK8163439.1"/>
    <property type="molecule type" value="Genomic_DNA"/>
</dbReference>